<gene>
    <name evidence="4" type="ORF">D0Q02_14680</name>
</gene>
<protein>
    <submittedName>
        <fullName evidence="4">SDR family oxidoreductase</fullName>
    </submittedName>
</protein>
<dbReference type="RefSeq" id="WP_117228541.1">
    <property type="nucleotide sequence ID" value="NZ_CP061725.1"/>
</dbReference>
<evidence type="ECO:0000256" key="2">
    <source>
        <dbReference type="ARBA" id="ARBA00023002"/>
    </source>
</evidence>
<dbReference type="GO" id="GO:0016491">
    <property type="term" value="F:oxidoreductase activity"/>
    <property type="evidence" value="ECO:0007669"/>
    <property type="project" value="UniProtKB-KW"/>
</dbReference>
<evidence type="ECO:0000259" key="3">
    <source>
        <dbReference type="SMART" id="SM00822"/>
    </source>
</evidence>
<dbReference type="AlphaFoldDB" id="A0A372FZC8"/>
<accession>A0A372FZC8</accession>
<dbReference type="Proteomes" id="UP000262621">
    <property type="component" value="Unassembled WGS sequence"/>
</dbReference>
<dbReference type="Gene3D" id="3.40.50.720">
    <property type="entry name" value="NAD(P)-binding Rossmann-like Domain"/>
    <property type="match status" value="1"/>
</dbReference>
<proteinExistence type="inferred from homology"/>
<feature type="domain" description="Ketoreductase" evidence="3">
    <location>
        <begin position="8"/>
        <end position="191"/>
    </location>
</feature>
<comment type="caution">
    <text evidence="4">The sequence shown here is derived from an EMBL/GenBank/DDBJ whole genome shotgun (WGS) entry which is preliminary data.</text>
</comment>
<organism evidence="4 5">
    <name type="scientific">Micromonospora craniellae</name>
    <dbReference type="NCBI Taxonomy" id="2294034"/>
    <lineage>
        <taxon>Bacteria</taxon>
        <taxon>Bacillati</taxon>
        <taxon>Actinomycetota</taxon>
        <taxon>Actinomycetes</taxon>
        <taxon>Micromonosporales</taxon>
        <taxon>Micromonosporaceae</taxon>
        <taxon>Micromonospora</taxon>
    </lineage>
</organism>
<dbReference type="InterPro" id="IPR002347">
    <property type="entry name" value="SDR_fam"/>
</dbReference>
<dbReference type="Pfam" id="PF13561">
    <property type="entry name" value="adh_short_C2"/>
    <property type="match status" value="1"/>
</dbReference>
<dbReference type="InterPro" id="IPR057326">
    <property type="entry name" value="KR_dom"/>
</dbReference>
<dbReference type="PANTHER" id="PTHR43639:SF1">
    <property type="entry name" value="SHORT-CHAIN DEHYDROGENASE_REDUCTASE FAMILY PROTEIN"/>
    <property type="match status" value="1"/>
</dbReference>
<evidence type="ECO:0000313" key="5">
    <source>
        <dbReference type="Proteomes" id="UP000262621"/>
    </source>
</evidence>
<evidence type="ECO:0000313" key="4">
    <source>
        <dbReference type="EMBL" id="RFS45849.1"/>
    </source>
</evidence>
<comment type="similarity">
    <text evidence="1">Belongs to the short-chain dehydrogenases/reductases (SDR) family.</text>
</comment>
<reference evidence="4 5" key="1">
    <citation type="submission" date="2018-08" db="EMBL/GenBank/DDBJ databases">
        <title>Verrucosispora craniellae sp. nov., isolated from a marine sponge in the South China Sea.</title>
        <authorList>
            <person name="Li L."/>
            <person name="Lin H.W."/>
        </authorList>
    </citation>
    <scope>NUCLEOTIDE SEQUENCE [LARGE SCALE GENOMIC DNA]</scope>
    <source>
        <strain evidence="4 5">LHW63014</strain>
    </source>
</reference>
<dbReference type="SMART" id="SM00822">
    <property type="entry name" value="PKS_KR"/>
    <property type="match status" value="1"/>
</dbReference>
<name>A0A372FZC8_9ACTN</name>
<dbReference type="SUPFAM" id="SSF51735">
    <property type="entry name" value="NAD(P)-binding Rossmann-fold domains"/>
    <property type="match status" value="1"/>
</dbReference>
<sequence length="260" mass="26497">MELGLDGQVAVVAGATGALGTAIAERLAREGCRLVLLGRSEAALREVAAQMSVRTTPVEIRQCDLMDDAATFSALDAITATLGGIDVIVSAAGSTRRVPPEALTTTDFADAMTNKLLINVALILAGARVMRGRGGRIVVVSGVGGVQPMDVHLPGGAANAALNLFAKGYARLLANDGVLVNVVNPGAIESTRLEGHHAARAAAGGISVEQARAELFADIPLGRAAQVDEVADVVLFLASPRASYLSGALINVDGGQVKTT</sequence>
<dbReference type="OrthoDB" id="3676637at2"/>
<keyword evidence="2" id="KW-0560">Oxidoreductase</keyword>
<dbReference type="PRINTS" id="PR00081">
    <property type="entry name" value="GDHRDH"/>
</dbReference>
<dbReference type="EMBL" id="QVFU01000013">
    <property type="protein sequence ID" value="RFS45849.1"/>
    <property type="molecule type" value="Genomic_DNA"/>
</dbReference>
<dbReference type="PANTHER" id="PTHR43639">
    <property type="entry name" value="OXIDOREDUCTASE, SHORT-CHAIN DEHYDROGENASE/REDUCTASE FAMILY (AFU_ORTHOLOGUE AFUA_5G02870)"/>
    <property type="match status" value="1"/>
</dbReference>
<dbReference type="InterPro" id="IPR036291">
    <property type="entry name" value="NAD(P)-bd_dom_sf"/>
</dbReference>
<evidence type="ECO:0000256" key="1">
    <source>
        <dbReference type="ARBA" id="ARBA00006484"/>
    </source>
</evidence>
<keyword evidence="5" id="KW-1185">Reference proteome</keyword>